<accession>A0A8J3CAQ6</accession>
<feature type="region of interest" description="Disordered" evidence="1">
    <location>
        <begin position="57"/>
        <end position="107"/>
    </location>
</feature>
<feature type="compositionally biased region" description="Polar residues" evidence="1">
    <location>
        <begin position="85"/>
        <end position="97"/>
    </location>
</feature>
<protein>
    <submittedName>
        <fullName evidence="2">Uncharacterized protein</fullName>
    </submittedName>
</protein>
<evidence type="ECO:0000313" key="2">
    <source>
        <dbReference type="EMBL" id="GGM45437.1"/>
    </source>
</evidence>
<dbReference type="Proteomes" id="UP000637578">
    <property type="component" value="Unassembled WGS sequence"/>
</dbReference>
<dbReference type="AlphaFoldDB" id="A0A8J3CAQ6"/>
<evidence type="ECO:0000313" key="3">
    <source>
        <dbReference type="Proteomes" id="UP000637578"/>
    </source>
</evidence>
<name>A0A8J3CAQ6_9PSEU</name>
<gene>
    <name evidence="2" type="ORF">GCM10012275_15610</name>
</gene>
<keyword evidence="3" id="KW-1185">Reference proteome</keyword>
<reference evidence="2" key="1">
    <citation type="journal article" date="2014" name="Int. J. Syst. Evol. Microbiol.">
        <title>Complete genome sequence of Corynebacterium casei LMG S-19264T (=DSM 44701T), isolated from a smear-ripened cheese.</title>
        <authorList>
            <consortium name="US DOE Joint Genome Institute (JGI-PGF)"/>
            <person name="Walter F."/>
            <person name="Albersmeier A."/>
            <person name="Kalinowski J."/>
            <person name="Ruckert C."/>
        </authorList>
    </citation>
    <scope>NUCLEOTIDE SEQUENCE</scope>
    <source>
        <strain evidence="2">CGMCC 4.5737</strain>
    </source>
</reference>
<organism evidence="2 3">
    <name type="scientific">Longimycelium tulufanense</name>
    <dbReference type="NCBI Taxonomy" id="907463"/>
    <lineage>
        <taxon>Bacteria</taxon>
        <taxon>Bacillati</taxon>
        <taxon>Actinomycetota</taxon>
        <taxon>Actinomycetes</taxon>
        <taxon>Pseudonocardiales</taxon>
        <taxon>Pseudonocardiaceae</taxon>
        <taxon>Longimycelium</taxon>
    </lineage>
</organism>
<sequence length="107" mass="11933">MRSRWLTTPHLRLWTDPGRWRRSGEHLLAGPTLVEKPRAEKVATLVDRGTYWPTPTARRVAAPVPGPQTWRQGPGTARSGWAEPRSTNRGGRSTAATPRQDRTATAE</sequence>
<proteinExistence type="predicted"/>
<evidence type="ECO:0000256" key="1">
    <source>
        <dbReference type="SAM" id="MobiDB-lite"/>
    </source>
</evidence>
<reference evidence="2" key="2">
    <citation type="submission" date="2020-09" db="EMBL/GenBank/DDBJ databases">
        <authorList>
            <person name="Sun Q."/>
            <person name="Zhou Y."/>
        </authorList>
    </citation>
    <scope>NUCLEOTIDE SEQUENCE</scope>
    <source>
        <strain evidence="2">CGMCC 4.5737</strain>
    </source>
</reference>
<dbReference type="EMBL" id="BMMK01000005">
    <property type="protein sequence ID" value="GGM45437.1"/>
    <property type="molecule type" value="Genomic_DNA"/>
</dbReference>
<comment type="caution">
    <text evidence="2">The sequence shown here is derived from an EMBL/GenBank/DDBJ whole genome shotgun (WGS) entry which is preliminary data.</text>
</comment>